<reference evidence="1" key="2">
    <citation type="submission" date="2012-06" db="EMBL/GenBank/DDBJ databases">
        <authorList>
            <person name="Yu Y."/>
            <person name="Currie J."/>
            <person name="Lomeli R."/>
            <person name="Angelova A."/>
            <person name="Collura K."/>
            <person name="Wissotski M."/>
            <person name="Campos D."/>
            <person name="Kudrna D."/>
            <person name="Golser W."/>
            <person name="Ashely E."/>
            <person name="Descour A."/>
            <person name="Fernandes J."/>
            <person name="Soderlund C."/>
            <person name="Walbot V."/>
        </authorList>
    </citation>
    <scope>NUCLEOTIDE SEQUENCE</scope>
    <source>
        <strain evidence="1">B73</strain>
    </source>
</reference>
<dbReference type="AlphaFoldDB" id="C0PM47"/>
<organism evidence="1">
    <name type="scientific">Zea mays</name>
    <name type="common">Maize</name>
    <dbReference type="NCBI Taxonomy" id="4577"/>
    <lineage>
        <taxon>Eukaryota</taxon>
        <taxon>Viridiplantae</taxon>
        <taxon>Streptophyta</taxon>
        <taxon>Embryophyta</taxon>
        <taxon>Tracheophyta</taxon>
        <taxon>Spermatophyta</taxon>
        <taxon>Magnoliopsida</taxon>
        <taxon>Liliopsida</taxon>
        <taxon>Poales</taxon>
        <taxon>Poaceae</taxon>
        <taxon>PACMAD clade</taxon>
        <taxon>Panicoideae</taxon>
        <taxon>Andropogonodae</taxon>
        <taxon>Andropogoneae</taxon>
        <taxon>Tripsacinae</taxon>
        <taxon>Zea</taxon>
    </lineage>
</organism>
<proteinExistence type="evidence at transcript level"/>
<sequence>MVEIMTNLYLMNPPHYQISPLILAIFFFKERVICVANNRILRVEGGAVVFVECHIQLEPPRQVRVSQEQLPIRDEVSIPFCHHLVAFLPIVPTGGDERSMKRLSERQEPVRDLPAPVGGNAGLHHVAVEQAAMPVELLHHVVAERHRVRVHAVHEVDEGRQPDADAARAHLADDGVHDLHGETAPVLQAAAVLVRAVVAAVLHELLQEVPVRAVDLDGVETSLDRVPCGPPEVVDDPGDLVGPQPARLRVRRSGLGVGGDLLVRARDRRVAVGLELVGGDPAHMPDLADEDGALAVDGVDDGLPRLDLLLRPDARRLREPLRGGRHPRGLRDEQATPGGALRVVHGGVWLRHVAVGAAPRQRRQHHPVRELELPHLVRRQQRDHLLRGLLHHLACVALPICSRSVTC</sequence>
<accession>C0PM47</accession>
<reference evidence="1" key="1">
    <citation type="journal article" date="2009" name="PLoS Genet.">
        <title>Sequencing, mapping, and analysis of 27,455 maize full-length cDNAs.</title>
        <authorList>
            <person name="Soderlund C."/>
            <person name="Descour A."/>
            <person name="Kudrna D."/>
            <person name="Bomhoff M."/>
            <person name="Boyd L."/>
            <person name="Currie J."/>
            <person name="Angelova A."/>
            <person name="Collura K."/>
            <person name="Wissotski M."/>
            <person name="Ashley E."/>
            <person name="Morrow D."/>
            <person name="Fernandes J."/>
            <person name="Walbot V."/>
            <person name="Yu Y."/>
        </authorList>
    </citation>
    <scope>NUCLEOTIDE SEQUENCE</scope>
    <source>
        <strain evidence="1">B73</strain>
    </source>
</reference>
<name>C0PM47_MAIZE</name>
<dbReference type="EMBL" id="BT069366">
    <property type="protein sequence ID" value="ACN36263.1"/>
    <property type="molecule type" value="mRNA"/>
</dbReference>
<protein>
    <submittedName>
        <fullName evidence="1">Uncharacterized protein</fullName>
    </submittedName>
</protein>
<evidence type="ECO:0000313" key="1">
    <source>
        <dbReference type="EMBL" id="ACN36263.1"/>
    </source>
</evidence>
<dbReference type="AntiFam" id="ANF00205">
    <property type="entry name" value="Shadow ORF (opposite nemA)"/>
</dbReference>